<dbReference type="HAMAP" id="MF_01440">
    <property type="entry name" value="CheD"/>
    <property type="match status" value="1"/>
</dbReference>
<evidence type="ECO:0000256" key="2">
    <source>
        <dbReference type="ARBA" id="ARBA00022801"/>
    </source>
</evidence>
<keyword evidence="5" id="KW-1185">Reference proteome</keyword>
<dbReference type="Proteomes" id="UP001596494">
    <property type="component" value="Unassembled WGS sequence"/>
</dbReference>
<proteinExistence type="inferred from homology"/>
<dbReference type="InterPro" id="IPR038592">
    <property type="entry name" value="CheD-like_sf"/>
</dbReference>
<reference evidence="5" key="1">
    <citation type="journal article" date="2019" name="Int. J. Syst. Evol. Microbiol.">
        <title>The Global Catalogue of Microorganisms (GCM) 10K type strain sequencing project: providing services to taxonomists for standard genome sequencing and annotation.</title>
        <authorList>
            <consortium name="The Broad Institute Genomics Platform"/>
            <consortium name="The Broad Institute Genome Sequencing Center for Infectious Disease"/>
            <person name="Wu L."/>
            <person name="Ma J."/>
        </authorList>
    </citation>
    <scope>NUCLEOTIDE SEQUENCE [LARGE SCALE GENOMIC DNA]</scope>
    <source>
        <strain evidence="5">CCUG 73951</strain>
    </source>
</reference>
<dbReference type="SUPFAM" id="SSF64438">
    <property type="entry name" value="CNF1/YfiH-like putative cysteine hydrolases"/>
    <property type="match status" value="1"/>
</dbReference>
<accession>A0ABW2K2Q9</accession>
<comment type="caution">
    <text evidence="4">The sequence shown here is derived from an EMBL/GenBank/DDBJ whole genome shotgun (WGS) entry which is preliminary data.</text>
</comment>
<dbReference type="InterPro" id="IPR005659">
    <property type="entry name" value="Chemorcpt_Glu_NH3ase_CheD"/>
</dbReference>
<evidence type="ECO:0000256" key="1">
    <source>
        <dbReference type="ARBA" id="ARBA00022500"/>
    </source>
</evidence>
<dbReference type="Gene3D" id="3.30.1330.200">
    <property type="match status" value="1"/>
</dbReference>
<evidence type="ECO:0000313" key="4">
    <source>
        <dbReference type="EMBL" id="MFC7320468.1"/>
    </source>
</evidence>
<comment type="function">
    <text evidence="3">Probably deamidates glutamine residues to glutamate on methyl-accepting chemotaxis receptors (MCPs), playing an important role in chemotaxis.</text>
</comment>
<dbReference type="CDD" id="cd16352">
    <property type="entry name" value="CheD"/>
    <property type="match status" value="1"/>
</dbReference>
<evidence type="ECO:0000256" key="3">
    <source>
        <dbReference type="HAMAP-Rule" id="MF_01440"/>
    </source>
</evidence>
<dbReference type="PANTHER" id="PTHR35147">
    <property type="entry name" value="CHEMORECEPTOR GLUTAMINE DEAMIDASE CHED-RELATED"/>
    <property type="match status" value="1"/>
</dbReference>
<dbReference type="EC" id="3.5.1.44" evidence="3"/>
<evidence type="ECO:0000313" key="5">
    <source>
        <dbReference type="Proteomes" id="UP001596494"/>
    </source>
</evidence>
<dbReference type="PANTHER" id="PTHR35147:SF1">
    <property type="entry name" value="CHEMORECEPTOR GLUTAMINE DEAMIDASE CHED-RELATED"/>
    <property type="match status" value="1"/>
</dbReference>
<dbReference type="InterPro" id="IPR011324">
    <property type="entry name" value="Cytotoxic_necrot_fac-like_cat"/>
</dbReference>
<keyword evidence="1 3" id="KW-0145">Chemotaxis</keyword>
<comment type="similarity">
    <text evidence="3">Belongs to the CheD family.</text>
</comment>
<keyword evidence="2 3" id="KW-0378">Hydrolase</keyword>
<dbReference type="RefSeq" id="WP_289214130.1">
    <property type="nucleotide sequence ID" value="NZ_JAPVRC010000001.1"/>
</dbReference>
<protein>
    <recommendedName>
        <fullName evidence="3">Probable chemoreceptor glutamine deamidase CheD</fullName>
        <ecNumber evidence="3">3.5.1.44</ecNumber>
    </recommendedName>
</protein>
<organism evidence="4 5">
    <name type="scientific">Halobacillus campisalis</name>
    <dbReference type="NCBI Taxonomy" id="435909"/>
    <lineage>
        <taxon>Bacteria</taxon>
        <taxon>Bacillati</taxon>
        <taxon>Bacillota</taxon>
        <taxon>Bacilli</taxon>
        <taxon>Bacillales</taxon>
        <taxon>Bacillaceae</taxon>
        <taxon>Halobacillus</taxon>
    </lineage>
</organism>
<name>A0ABW2K2Q9_9BACI</name>
<sequence>MNKTAGFVKVGIAEMKVVEGPCVLRTSGLGSCVAVVLIDSSHSIAAMAHIMLPNSRFARSGENLPAKYADTAMELLVRVMLDKGSQLAHLKAKIAGGAQMFQSNNAITTMSIGDRNVTAVKEKLQSMGIPLAAEDTGGKNGRTVEFDPLTDVLHIRTVHKGEKKI</sequence>
<dbReference type="EMBL" id="JBHTBY010000006">
    <property type="protein sequence ID" value="MFC7320468.1"/>
    <property type="molecule type" value="Genomic_DNA"/>
</dbReference>
<dbReference type="Pfam" id="PF03975">
    <property type="entry name" value="CheD"/>
    <property type="match status" value="1"/>
</dbReference>
<comment type="catalytic activity">
    <reaction evidence="3">
        <text>L-glutaminyl-[protein] + H2O = L-glutamyl-[protein] + NH4(+)</text>
        <dbReference type="Rhea" id="RHEA:16441"/>
        <dbReference type="Rhea" id="RHEA-COMP:10207"/>
        <dbReference type="Rhea" id="RHEA-COMP:10208"/>
        <dbReference type="ChEBI" id="CHEBI:15377"/>
        <dbReference type="ChEBI" id="CHEBI:28938"/>
        <dbReference type="ChEBI" id="CHEBI:29973"/>
        <dbReference type="ChEBI" id="CHEBI:30011"/>
        <dbReference type="EC" id="3.5.1.44"/>
    </reaction>
</comment>
<gene>
    <name evidence="3" type="primary">cheD</name>
    <name evidence="4" type="ORF">ACFQMN_06210</name>
</gene>